<dbReference type="Pfam" id="PF00873">
    <property type="entry name" value="ACR_tran"/>
    <property type="match status" value="1"/>
</dbReference>
<feature type="transmembrane region" description="Helical" evidence="1">
    <location>
        <begin position="12"/>
        <end position="32"/>
    </location>
</feature>
<dbReference type="SUPFAM" id="SSF82714">
    <property type="entry name" value="Multidrug efflux transporter AcrB TolC docking domain, DN and DC subdomains"/>
    <property type="match status" value="2"/>
</dbReference>
<gene>
    <name evidence="2" type="ORF">BAL341_2932</name>
</gene>
<feature type="transmembrane region" description="Helical" evidence="1">
    <location>
        <begin position="359"/>
        <end position="382"/>
    </location>
</feature>
<evidence type="ECO:0000256" key="1">
    <source>
        <dbReference type="SAM" id="Phobius"/>
    </source>
</evidence>
<dbReference type="EMBL" id="CAAJGR010000007">
    <property type="protein sequence ID" value="VHO05846.1"/>
    <property type="molecule type" value="Genomic_DNA"/>
</dbReference>
<feature type="transmembrane region" description="Helical" evidence="1">
    <location>
        <begin position="429"/>
        <end position="449"/>
    </location>
</feature>
<dbReference type="Gene3D" id="3.30.70.1440">
    <property type="entry name" value="Multidrug efflux transporter AcrB pore domain"/>
    <property type="match status" value="1"/>
</dbReference>
<accession>A0A486XVS5</accession>
<dbReference type="Gene3D" id="3.30.70.1430">
    <property type="entry name" value="Multidrug efflux transporter AcrB pore domain"/>
    <property type="match status" value="2"/>
</dbReference>
<keyword evidence="1" id="KW-0812">Transmembrane</keyword>
<feature type="transmembrane region" description="Helical" evidence="1">
    <location>
        <begin position="859"/>
        <end position="878"/>
    </location>
</feature>
<feature type="transmembrane region" description="Helical" evidence="1">
    <location>
        <begin position="957"/>
        <end position="976"/>
    </location>
</feature>
<protein>
    <submittedName>
        <fullName evidence="2">Acriflavin resistance protein</fullName>
    </submittedName>
</protein>
<dbReference type="Gene3D" id="3.30.2090.10">
    <property type="entry name" value="Multidrug efflux transporter AcrB TolC docking domain, DN and DC subdomains"/>
    <property type="match status" value="2"/>
</dbReference>
<keyword evidence="1" id="KW-0472">Membrane</keyword>
<dbReference type="Gene3D" id="1.20.1640.10">
    <property type="entry name" value="Multidrug efflux transporter AcrB transmembrane domain"/>
    <property type="match status" value="2"/>
</dbReference>
<dbReference type="Gene3D" id="3.30.70.1320">
    <property type="entry name" value="Multidrug efflux transporter AcrB pore domain like"/>
    <property type="match status" value="1"/>
</dbReference>
<reference evidence="2" key="1">
    <citation type="submission" date="2019-04" db="EMBL/GenBank/DDBJ databases">
        <authorList>
            <person name="Brambilla D."/>
        </authorList>
    </citation>
    <scope>NUCLEOTIDE SEQUENCE</scope>
    <source>
        <strain evidence="2">BAL1</strain>
    </source>
</reference>
<feature type="transmembrane region" description="Helical" evidence="1">
    <location>
        <begin position="388"/>
        <end position="409"/>
    </location>
</feature>
<dbReference type="PRINTS" id="PR00702">
    <property type="entry name" value="ACRIFLAVINRP"/>
</dbReference>
<organism evidence="2">
    <name type="scientific">Rheinheimera sp. BAL341</name>
    <dbReference type="NCBI Taxonomy" id="1708203"/>
    <lineage>
        <taxon>Bacteria</taxon>
        <taxon>Pseudomonadati</taxon>
        <taxon>Pseudomonadota</taxon>
        <taxon>Gammaproteobacteria</taxon>
        <taxon>Chromatiales</taxon>
        <taxon>Chromatiaceae</taxon>
        <taxon>Rheinheimera</taxon>
    </lineage>
</organism>
<feature type="transmembrane region" description="Helical" evidence="1">
    <location>
        <begin position="332"/>
        <end position="352"/>
    </location>
</feature>
<evidence type="ECO:0000313" key="2">
    <source>
        <dbReference type="EMBL" id="VHO05846.1"/>
    </source>
</evidence>
<keyword evidence="1" id="KW-1133">Transmembrane helix</keyword>
<dbReference type="GO" id="GO:0042910">
    <property type="term" value="F:xenobiotic transmembrane transporter activity"/>
    <property type="evidence" value="ECO:0007669"/>
    <property type="project" value="TreeGrafter"/>
</dbReference>
<feature type="transmembrane region" description="Helical" evidence="1">
    <location>
        <begin position="455"/>
        <end position="474"/>
    </location>
</feature>
<feature type="transmembrane region" description="Helical" evidence="1">
    <location>
        <begin position="988"/>
        <end position="1011"/>
    </location>
</feature>
<dbReference type="InterPro" id="IPR001036">
    <property type="entry name" value="Acrflvin-R"/>
</dbReference>
<feature type="transmembrane region" description="Helical" evidence="1">
    <location>
        <begin position="521"/>
        <end position="542"/>
    </location>
</feature>
<dbReference type="PANTHER" id="PTHR32063">
    <property type="match status" value="1"/>
</dbReference>
<feature type="transmembrane region" description="Helical" evidence="1">
    <location>
        <begin position="911"/>
        <end position="936"/>
    </location>
</feature>
<dbReference type="GO" id="GO:0005886">
    <property type="term" value="C:plasma membrane"/>
    <property type="evidence" value="ECO:0007669"/>
    <property type="project" value="TreeGrafter"/>
</dbReference>
<dbReference type="PANTHER" id="PTHR32063:SF33">
    <property type="entry name" value="RND SUPERFAMILY EFFLUX PUMP PERMEASE COMPONENT"/>
    <property type="match status" value="1"/>
</dbReference>
<dbReference type="AlphaFoldDB" id="A0A486XVS5"/>
<dbReference type="SUPFAM" id="SSF82866">
    <property type="entry name" value="Multidrug efflux transporter AcrB transmembrane domain"/>
    <property type="match status" value="2"/>
</dbReference>
<dbReference type="InterPro" id="IPR027463">
    <property type="entry name" value="AcrB_DN_DC_subdom"/>
</dbReference>
<sequence length="1027" mass="113883">MQRRGITAYFADNYVAANLLMIFIIIMGLISWNNIKRQLFSTAEIAKISINVTWPGAGPEQVEESITVKIEEYLKNIPEITKVVSDSRDGSAFLVLDINKDVPVDLVVQDIQRKLNAIPNLPAKMEPLIIERFHWHQPVMRLVLTGPLNPLEFKKLGSEIRTELLQLNNVHVVDFLTLPENEIAIEIDPLMLRRYGISLEFVAHQIDRFSQNVSAGKIRTEGSELFIRHEGQSYSTEEYGNIPIIAGEAGQRIVLSDIARINDAFVEGIRYSQFNSKPATSLEIFATEKDSMPLVAESMKLYVANKSAKLPAGVELVMLDDTTTYLDQRIDMMLMNLFQGAVLVFLVLAIFLRFRVAGWVMLGMPVALLGTIMVMYALGILINVTTLFAFIMVIGIVVDDAIVVSESAYKESAEKGHSIENIVAGVNKVSTPVTFGVLTTVAVFMPMLFADGNDSGQFIDLAAVVIICLLFSLMETRLILPSHLAHTQLGPLPANHWREKVDSFLVGFIENRYLPLLRSCLNAKFLTFSMILVALLISVSMLTSQVIKTVHLPKVAADTPRIYVVMNNLTTEEQTQHIMREIENIVWETNKYAEASTGQKVVANVLTYVSRRGRGELLVELVEESSRPMDAFELSRLWYGKMSVIPGVYSIKIQDEAIPNIEGGAIGYRFFGKDLDQLSNAALELVDKVSALEGVYNVTSTINPAVKKLTFDLKPIAYSMGLTPVIVAQQINSRFHGVEAQRINRDGKDVRVMVRYPSDIRSQRSALIEALIFTPEGKEVRLGDVAVINEDVAMRSIRREDGFRSIVVLADVDTAITTAAKVTEHISDNILPDILSKHGGVKTSLAGSFEEGTAQQNQMIQFSIVALLLVFTLLAIPLKSYVQPFLVLSVVPFGIIGVVWGHFMFGYNFSLFSLFGLIAAIGVMINDTLVLVCEINSLSEQGYKKIDAVFAAVRSRFRPIMLTSVTTFVGLVPIMFESSLQGQYVAPMAISLAFALLVSTFLSLILVPIIYMSFATNNSEDYNSSNA</sequence>
<proteinExistence type="predicted"/>
<feature type="transmembrane region" description="Helical" evidence="1">
    <location>
        <begin position="885"/>
        <end position="905"/>
    </location>
</feature>
<dbReference type="SUPFAM" id="SSF82693">
    <property type="entry name" value="Multidrug efflux transporter AcrB pore domain, PN1, PN2, PC1 and PC2 subdomains"/>
    <property type="match status" value="1"/>
</dbReference>
<name>A0A486XVS5_9GAMM</name>